<comment type="caution">
    <text evidence="1">The sequence shown here is derived from an EMBL/GenBank/DDBJ whole genome shotgun (WGS) entry which is preliminary data.</text>
</comment>
<keyword evidence="2" id="KW-1185">Reference proteome</keyword>
<evidence type="ECO:0000313" key="1">
    <source>
        <dbReference type="EMBL" id="PKI80207.1"/>
    </source>
</evidence>
<evidence type="ECO:0000313" key="2">
    <source>
        <dbReference type="Proteomes" id="UP000233248"/>
    </source>
</evidence>
<proteinExistence type="predicted"/>
<sequence length="266" mass="30495">MNLLLISNTPIIIKIFTLVCKKLDLELLVQSNHDVEEKKDFIIIDQEYIDDKFNTLKKYCSKLGAICNDELPFEKARDFIIPRPFLPLQLQEIIKEQIEFIGEEETLQKQENIKNSAKYSAASMLSDDSTEDLTNYVESLADNIASDIEDDNDESIVTLASLNDGGVLDNNELSKISDILRYDNIQNEVVTDEKENDWKELSDIIDDALSEVNDYDINQDQPLKLILNKYSIDELRPLLEKFDQGVIDKLSNGEDIDLKLSLKEKN</sequence>
<accession>A0A2N1J0W2</accession>
<gene>
    <name evidence="1" type="ORF">CP960_10645</name>
</gene>
<dbReference type="RefSeq" id="WP_101185456.1">
    <property type="nucleotide sequence ID" value="NZ_CP031218.1"/>
</dbReference>
<reference evidence="1 2" key="1">
    <citation type="submission" date="2017-09" db="EMBL/GenBank/DDBJ databases">
        <title>Genomics of the genus Arcobacter.</title>
        <authorList>
            <person name="Perez-Cataluna A."/>
            <person name="Figueras M.J."/>
            <person name="Salas-Masso N."/>
        </authorList>
    </citation>
    <scope>NUCLEOTIDE SEQUENCE [LARGE SCALE GENOMIC DNA]</scope>
    <source>
        <strain evidence="1 2">DSM 18005</strain>
    </source>
</reference>
<dbReference type="AlphaFoldDB" id="A0A2N1J0W2"/>
<dbReference type="Proteomes" id="UP000233248">
    <property type="component" value="Unassembled WGS sequence"/>
</dbReference>
<organism evidence="1 2">
    <name type="scientific">Malaciobacter halophilus</name>
    <dbReference type="NCBI Taxonomy" id="197482"/>
    <lineage>
        <taxon>Bacteria</taxon>
        <taxon>Pseudomonadati</taxon>
        <taxon>Campylobacterota</taxon>
        <taxon>Epsilonproteobacteria</taxon>
        <taxon>Campylobacterales</taxon>
        <taxon>Arcobacteraceae</taxon>
        <taxon>Malaciobacter</taxon>
    </lineage>
</organism>
<protein>
    <submittedName>
        <fullName evidence="1">Uncharacterized protein</fullName>
    </submittedName>
</protein>
<dbReference type="EMBL" id="NXIF01000040">
    <property type="protein sequence ID" value="PKI80207.1"/>
    <property type="molecule type" value="Genomic_DNA"/>
</dbReference>
<dbReference type="OrthoDB" id="5349211at2"/>
<name>A0A2N1J0W2_9BACT</name>